<evidence type="ECO:0000313" key="10">
    <source>
        <dbReference type="Proteomes" id="UP000010729"/>
    </source>
</evidence>
<evidence type="ECO:0000256" key="7">
    <source>
        <dbReference type="RuleBase" id="RU363032"/>
    </source>
</evidence>
<feature type="transmembrane region" description="Helical" evidence="7">
    <location>
        <begin position="123"/>
        <end position="143"/>
    </location>
</feature>
<keyword evidence="6 7" id="KW-0472">Membrane</keyword>
<feature type="transmembrane region" description="Helical" evidence="7">
    <location>
        <begin position="228"/>
        <end position="248"/>
    </location>
</feature>
<feature type="transmembrane region" description="Helical" evidence="7">
    <location>
        <begin position="28"/>
        <end position="47"/>
    </location>
</feature>
<accession>N1UXA6</accession>
<evidence type="ECO:0000259" key="8">
    <source>
        <dbReference type="PROSITE" id="PS50928"/>
    </source>
</evidence>
<feature type="domain" description="ABC transmembrane type-1" evidence="8">
    <location>
        <begin position="86"/>
        <end position="308"/>
    </location>
</feature>
<evidence type="ECO:0000256" key="5">
    <source>
        <dbReference type="ARBA" id="ARBA00022989"/>
    </source>
</evidence>
<feature type="transmembrane region" description="Helical" evidence="7">
    <location>
        <begin position="89"/>
        <end position="111"/>
    </location>
</feature>
<organism evidence="9 10">
    <name type="scientific">Arthrobacter crystallopoietes BAB-32</name>
    <dbReference type="NCBI Taxonomy" id="1246476"/>
    <lineage>
        <taxon>Bacteria</taxon>
        <taxon>Bacillati</taxon>
        <taxon>Actinomycetota</taxon>
        <taxon>Actinomycetes</taxon>
        <taxon>Micrococcales</taxon>
        <taxon>Micrococcaceae</taxon>
        <taxon>Crystallibacter</taxon>
    </lineage>
</organism>
<dbReference type="InterPro" id="IPR000515">
    <property type="entry name" value="MetI-like"/>
</dbReference>
<protein>
    <submittedName>
        <fullName evidence="9">Binding-protein-dependent transport system inner membrane protein</fullName>
    </submittedName>
</protein>
<dbReference type="Gene3D" id="1.10.3720.10">
    <property type="entry name" value="MetI-like"/>
    <property type="match status" value="1"/>
</dbReference>
<dbReference type="Pfam" id="PF00528">
    <property type="entry name" value="BPD_transp_1"/>
    <property type="match status" value="1"/>
</dbReference>
<evidence type="ECO:0000256" key="6">
    <source>
        <dbReference type="ARBA" id="ARBA00023136"/>
    </source>
</evidence>
<dbReference type="PANTHER" id="PTHR43227:SF8">
    <property type="entry name" value="DIACETYLCHITOBIOSE UPTAKE SYSTEM PERMEASE PROTEIN DASB"/>
    <property type="match status" value="1"/>
</dbReference>
<dbReference type="SUPFAM" id="SSF161098">
    <property type="entry name" value="MetI-like"/>
    <property type="match status" value="1"/>
</dbReference>
<gene>
    <name evidence="9" type="ORF">D477_020483</name>
</gene>
<feature type="transmembrane region" description="Helical" evidence="7">
    <location>
        <begin position="291"/>
        <end position="311"/>
    </location>
</feature>
<sequence length="318" mass="35125">MGGPAGRLSGSASTGSGMFKNVKTWGPALLLVSPTIILVGIFVYGLIAVNIQMSMTDQHTARPSDEFVGLDNYFRLFADADFQHALRNLVLLTVVFLAGTLIFGFLWAWVLERPDRGEGFFRSIYLFPMAVSFIASGVVWRWLLSSLQTDQQGGERTTGLNRLLDSVGLGFLQNSWWSDPNWGIAAIAVPAIWQLAGYVMALFLAGFRGIPDELREAARIDGCSEWQLYRHVIFPQLSPVMLSAVIIIGHMSLKLFDLIRAIVPDANTYAVQVPATQMWVKYIGSDYADSAAIGTILLVLVALVVVPYLVYTSRQEKR</sequence>
<dbReference type="InterPro" id="IPR050809">
    <property type="entry name" value="UgpAE/MalFG_permease"/>
</dbReference>
<dbReference type="AlphaFoldDB" id="N1UXA6"/>
<dbReference type="CDD" id="cd06261">
    <property type="entry name" value="TM_PBP2"/>
    <property type="match status" value="1"/>
</dbReference>
<dbReference type="EMBL" id="ANPE02000280">
    <property type="protein sequence ID" value="EMY32384.1"/>
    <property type="molecule type" value="Genomic_DNA"/>
</dbReference>
<dbReference type="PROSITE" id="PS50928">
    <property type="entry name" value="ABC_TM1"/>
    <property type="match status" value="1"/>
</dbReference>
<reference evidence="9 10" key="1">
    <citation type="journal article" date="2013" name="Genome Announc.">
        <title>Draft Genome Sequence of Arthrobacter crystallopoietes Strain BAB-32, Revealing Genes for Bioremediation.</title>
        <authorList>
            <person name="Joshi M.N."/>
            <person name="Pandit A.S."/>
            <person name="Sharma A."/>
            <person name="Pandya R.V."/>
            <person name="Desai S.M."/>
            <person name="Saxena A.K."/>
            <person name="Bagatharia S.B."/>
        </authorList>
    </citation>
    <scope>NUCLEOTIDE SEQUENCE [LARGE SCALE GENOMIC DNA]</scope>
    <source>
        <strain evidence="9 10">BAB-32</strain>
    </source>
</reference>
<evidence type="ECO:0000256" key="3">
    <source>
        <dbReference type="ARBA" id="ARBA00022475"/>
    </source>
</evidence>
<evidence type="ECO:0000256" key="1">
    <source>
        <dbReference type="ARBA" id="ARBA00004651"/>
    </source>
</evidence>
<dbReference type="PANTHER" id="PTHR43227">
    <property type="entry name" value="BLL4140 PROTEIN"/>
    <property type="match status" value="1"/>
</dbReference>
<dbReference type="GO" id="GO:0055085">
    <property type="term" value="P:transmembrane transport"/>
    <property type="evidence" value="ECO:0007669"/>
    <property type="project" value="InterPro"/>
</dbReference>
<feature type="transmembrane region" description="Helical" evidence="7">
    <location>
        <begin position="182"/>
        <end position="207"/>
    </location>
</feature>
<name>N1UXA6_9MICC</name>
<evidence type="ECO:0000256" key="2">
    <source>
        <dbReference type="ARBA" id="ARBA00022448"/>
    </source>
</evidence>
<proteinExistence type="inferred from homology"/>
<evidence type="ECO:0000313" key="9">
    <source>
        <dbReference type="EMBL" id="EMY32384.1"/>
    </source>
</evidence>
<dbReference type="Proteomes" id="UP000010729">
    <property type="component" value="Unassembled WGS sequence"/>
</dbReference>
<comment type="similarity">
    <text evidence="7">Belongs to the binding-protein-dependent transport system permease family.</text>
</comment>
<keyword evidence="5 7" id="KW-1133">Transmembrane helix</keyword>
<dbReference type="InterPro" id="IPR035906">
    <property type="entry name" value="MetI-like_sf"/>
</dbReference>
<keyword evidence="4 7" id="KW-0812">Transmembrane</keyword>
<evidence type="ECO:0000256" key="4">
    <source>
        <dbReference type="ARBA" id="ARBA00022692"/>
    </source>
</evidence>
<keyword evidence="2 7" id="KW-0813">Transport</keyword>
<keyword evidence="3" id="KW-1003">Cell membrane</keyword>
<comment type="subcellular location">
    <subcellularLocation>
        <location evidence="1 7">Cell membrane</location>
        <topology evidence="1 7">Multi-pass membrane protein</topology>
    </subcellularLocation>
</comment>
<dbReference type="GO" id="GO:0005886">
    <property type="term" value="C:plasma membrane"/>
    <property type="evidence" value="ECO:0007669"/>
    <property type="project" value="UniProtKB-SubCell"/>
</dbReference>
<comment type="caution">
    <text evidence="9">The sequence shown here is derived from an EMBL/GenBank/DDBJ whole genome shotgun (WGS) entry which is preliminary data.</text>
</comment>
<keyword evidence="10" id="KW-1185">Reference proteome</keyword>